<evidence type="ECO:0000313" key="3">
    <source>
        <dbReference type="EMBL" id="EDM80649.1"/>
    </source>
</evidence>
<protein>
    <submittedName>
        <fullName evidence="3">Antibiotic resistance protein</fullName>
    </submittedName>
</protein>
<dbReference type="EMBL" id="ABCS01000009">
    <property type="protein sequence ID" value="EDM80649.1"/>
    <property type="molecule type" value="Genomic_DNA"/>
</dbReference>
<dbReference type="ESTHER" id="9delt-a6g0k3">
    <property type="family name" value="6_AlphaBeta_hydrolase"/>
</dbReference>
<evidence type="ECO:0000256" key="1">
    <source>
        <dbReference type="ARBA" id="ARBA00022801"/>
    </source>
</evidence>
<dbReference type="InterPro" id="IPR029058">
    <property type="entry name" value="AB_hydrolase_fold"/>
</dbReference>
<dbReference type="eggNOG" id="COG0596">
    <property type="taxonomic scope" value="Bacteria"/>
</dbReference>
<dbReference type="Pfam" id="PF00561">
    <property type="entry name" value="Abhydrolase_1"/>
    <property type="match status" value="1"/>
</dbReference>
<comment type="caution">
    <text evidence="3">The sequence shown here is derived from an EMBL/GenBank/DDBJ whole genome shotgun (WGS) entry which is preliminary data.</text>
</comment>
<evidence type="ECO:0000259" key="2">
    <source>
        <dbReference type="Pfam" id="PF00561"/>
    </source>
</evidence>
<keyword evidence="1" id="KW-0378">Hydrolase</keyword>
<sequence length="268" mass="29087">MTIELEHRVHPSTRGPVHYWSAGTGEAVVLLHGATVDHRLWQHQLEPFAADFRVLAVDLPAHGRSRPYAPFSLARCAGEVAAILDREGVARAHLVGQSMGGYIAQVLALEYPDRVASFVGVDTSPFDASYYSTVDRLLLAVTPALLALYPQGMLVEGIAANSAASEAGRAYMREVLAGMGKAEIRRIMAEVYRGLLAYADRRFQLACPAFLVVGELDVTGKVLAYSQRWAAAEDLELYVVPGGGHNSNFDAPEPFNQAVLAFLRGLPR</sequence>
<dbReference type="GO" id="GO:0016020">
    <property type="term" value="C:membrane"/>
    <property type="evidence" value="ECO:0007669"/>
    <property type="project" value="TreeGrafter"/>
</dbReference>
<feature type="domain" description="AB hydrolase-1" evidence="2">
    <location>
        <begin position="27"/>
        <end position="252"/>
    </location>
</feature>
<keyword evidence="4" id="KW-1185">Reference proteome</keyword>
<dbReference type="InterPro" id="IPR000073">
    <property type="entry name" value="AB_hydrolase_1"/>
</dbReference>
<dbReference type="OrthoDB" id="5338718at2"/>
<dbReference type="InterPro" id="IPR050266">
    <property type="entry name" value="AB_hydrolase_sf"/>
</dbReference>
<reference evidence="3 4" key="1">
    <citation type="submission" date="2007-06" db="EMBL/GenBank/DDBJ databases">
        <authorList>
            <person name="Shimkets L."/>
            <person name="Ferriera S."/>
            <person name="Johnson J."/>
            <person name="Kravitz S."/>
            <person name="Beeson K."/>
            <person name="Sutton G."/>
            <person name="Rogers Y.-H."/>
            <person name="Friedman R."/>
            <person name="Frazier M."/>
            <person name="Venter J.C."/>
        </authorList>
    </citation>
    <scope>NUCLEOTIDE SEQUENCE [LARGE SCALE GENOMIC DNA]</scope>
    <source>
        <strain evidence="3 4">SIR-1</strain>
    </source>
</reference>
<dbReference type="GO" id="GO:0016787">
    <property type="term" value="F:hydrolase activity"/>
    <property type="evidence" value="ECO:0007669"/>
    <property type="project" value="UniProtKB-KW"/>
</dbReference>
<dbReference type="STRING" id="391625.PPSIR1_37189"/>
<name>A6G0K3_9BACT</name>
<dbReference type="PANTHER" id="PTHR43798">
    <property type="entry name" value="MONOACYLGLYCEROL LIPASE"/>
    <property type="match status" value="1"/>
</dbReference>
<dbReference type="PRINTS" id="PR00111">
    <property type="entry name" value="ABHYDROLASE"/>
</dbReference>
<organism evidence="3 4">
    <name type="scientific">Plesiocystis pacifica SIR-1</name>
    <dbReference type="NCBI Taxonomy" id="391625"/>
    <lineage>
        <taxon>Bacteria</taxon>
        <taxon>Pseudomonadati</taxon>
        <taxon>Myxococcota</taxon>
        <taxon>Polyangia</taxon>
        <taxon>Nannocystales</taxon>
        <taxon>Nannocystaceae</taxon>
        <taxon>Plesiocystis</taxon>
    </lineage>
</organism>
<evidence type="ECO:0000313" key="4">
    <source>
        <dbReference type="Proteomes" id="UP000005801"/>
    </source>
</evidence>
<dbReference type="PANTHER" id="PTHR43798:SF31">
    <property type="entry name" value="AB HYDROLASE SUPERFAMILY PROTEIN YCLE"/>
    <property type="match status" value="1"/>
</dbReference>
<accession>A6G0K3</accession>
<dbReference type="AlphaFoldDB" id="A6G0K3"/>
<proteinExistence type="predicted"/>
<dbReference type="Proteomes" id="UP000005801">
    <property type="component" value="Unassembled WGS sequence"/>
</dbReference>
<gene>
    <name evidence="3" type="ORF">PPSIR1_37189</name>
</gene>
<dbReference type="SUPFAM" id="SSF53474">
    <property type="entry name" value="alpha/beta-Hydrolases"/>
    <property type="match status" value="1"/>
</dbReference>
<dbReference type="Gene3D" id="3.40.50.1820">
    <property type="entry name" value="alpha/beta hydrolase"/>
    <property type="match status" value="1"/>
</dbReference>
<dbReference type="RefSeq" id="WP_006970252.1">
    <property type="nucleotide sequence ID" value="NZ_ABCS01000009.1"/>
</dbReference>